<dbReference type="InterPro" id="IPR002882">
    <property type="entry name" value="CofD"/>
</dbReference>
<proteinExistence type="inferred from homology"/>
<organism evidence="3 4">
    <name type="scientific">Conexivisphaera calida</name>
    <dbReference type="NCBI Taxonomy" id="1874277"/>
    <lineage>
        <taxon>Archaea</taxon>
        <taxon>Nitrososphaerota</taxon>
        <taxon>Conexivisphaeria</taxon>
        <taxon>Conexivisphaerales</taxon>
        <taxon>Conexivisphaeraceae</taxon>
        <taxon>Conexivisphaera</taxon>
    </lineage>
</organism>
<dbReference type="GO" id="GO:0043743">
    <property type="term" value="F:LPPG:FO 2-phospho-L-lactate transferase activity"/>
    <property type="evidence" value="ECO:0007669"/>
    <property type="project" value="InterPro"/>
</dbReference>
<dbReference type="Pfam" id="PF01933">
    <property type="entry name" value="CofD"/>
    <property type="match status" value="1"/>
</dbReference>
<protein>
    <submittedName>
        <fullName evidence="3">Lactyl (2) diphospho-(5')guanosine:7,8-didemethyl-8-hydroxy-5-deazariboflavin 2-phospho-L-lactate transferase</fullName>
    </submittedName>
</protein>
<evidence type="ECO:0000256" key="2">
    <source>
        <dbReference type="ARBA" id="ARBA00022842"/>
    </source>
</evidence>
<reference evidence="3 4" key="1">
    <citation type="journal article" date="2019" name="ISME J.">
        <title>Isolation and characterization of a thermophilic sulfur- and iron-reducing thaumarchaeote from a terrestrial acidic hot spring.</title>
        <authorList>
            <person name="Kato S."/>
            <person name="Itoh T."/>
            <person name="Yuki M."/>
            <person name="Nagamori M."/>
            <person name="Ohnishi M."/>
            <person name="Uematsu K."/>
            <person name="Suzuki K."/>
            <person name="Takashina T."/>
            <person name="Ohkuma M."/>
        </authorList>
    </citation>
    <scope>NUCLEOTIDE SEQUENCE [LARGE SCALE GENOMIC DNA]</scope>
    <source>
        <strain evidence="3 4">NAS-02</strain>
    </source>
</reference>
<dbReference type="HAMAP" id="MF_01257">
    <property type="entry name" value="CofD"/>
    <property type="match status" value="1"/>
</dbReference>
<dbReference type="RefSeq" id="WP_232085582.1">
    <property type="nucleotide sequence ID" value="NZ_AP018732.1"/>
</dbReference>
<sequence length="312" mass="33324">MKISVLAGGVGAARFLRGLVEVVDPRDVTAIVNVGDDVELLGLRISPDIDIVTYTLAGIVDESKGWGIGGDSFEALSRLRRYGADVWMALGDGDLATHIFRTHRLSTGASLSEVADEVRRRLGVASRILPATDDPLTTMVRLEDGHLVSFEEYYVRYAFRPRISAVTYRGCSSAAPARGVLEAMDSADAVVIAPSNPVASVMPILCVEEIARALRRRNRRIAISPIVGGRAVKGPAAQMMSDLGMEASPVGVARLYRGMADAIVIDEVDAGMAGRVNSEAGLEALVADTMMVDAGARRRLAQFVVEASESLR</sequence>
<evidence type="ECO:0000256" key="1">
    <source>
        <dbReference type="ARBA" id="ARBA00022679"/>
    </source>
</evidence>
<dbReference type="Gene3D" id="3.40.50.10680">
    <property type="entry name" value="CofD-like domains"/>
    <property type="match status" value="1"/>
</dbReference>
<dbReference type="InterPro" id="IPR038136">
    <property type="entry name" value="CofD-like_dom_sf"/>
</dbReference>
<gene>
    <name evidence="3" type="ORF">NAS2_0477</name>
</gene>
<dbReference type="GeneID" id="55584295"/>
<dbReference type="SUPFAM" id="SSF142338">
    <property type="entry name" value="CofD-like"/>
    <property type="match status" value="1"/>
</dbReference>
<keyword evidence="2" id="KW-0460">Magnesium</keyword>
<dbReference type="NCBIfam" id="TIGR01819">
    <property type="entry name" value="F420_cofD"/>
    <property type="match status" value="1"/>
</dbReference>
<evidence type="ECO:0000313" key="3">
    <source>
        <dbReference type="EMBL" id="BBE41866.1"/>
    </source>
</evidence>
<accession>A0A4P2VBE5</accession>
<dbReference type="KEGG" id="ccai:NAS2_0477"/>
<dbReference type="PANTHER" id="PTHR43007:SF1">
    <property type="entry name" value="2-PHOSPHO-L-LACTATE TRANSFERASE"/>
    <property type="match status" value="1"/>
</dbReference>
<dbReference type="PANTHER" id="PTHR43007">
    <property type="entry name" value="2-PHOSPHO-L-LACTATE TRANSFERASE"/>
    <property type="match status" value="1"/>
</dbReference>
<dbReference type="InterPro" id="IPR010115">
    <property type="entry name" value="FbiA/CofD"/>
</dbReference>
<dbReference type="GO" id="GO:0000287">
    <property type="term" value="F:magnesium ion binding"/>
    <property type="evidence" value="ECO:0007669"/>
    <property type="project" value="InterPro"/>
</dbReference>
<evidence type="ECO:0000313" key="4">
    <source>
        <dbReference type="Proteomes" id="UP000509448"/>
    </source>
</evidence>
<dbReference type="Gene3D" id="1.10.8.240">
    <property type="entry name" value="CofD-like domain"/>
    <property type="match status" value="1"/>
</dbReference>
<keyword evidence="4" id="KW-1185">Reference proteome</keyword>
<name>A0A4P2VBE5_9ARCH</name>
<keyword evidence="1 3" id="KW-0808">Transferase</keyword>
<dbReference type="EMBL" id="AP018732">
    <property type="protein sequence ID" value="BBE41866.1"/>
    <property type="molecule type" value="Genomic_DNA"/>
</dbReference>
<dbReference type="AlphaFoldDB" id="A0A4P2VBE5"/>
<dbReference type="Proteomes" id="UP000509448">
    <property type="component" value="Chromosome"/>
</dbReference>